<reference evidence="5 9" key="4">
    <citation type="journal article" date="2019" name="Science, e1252229">
        <title>Invertible promoters mediate bacterial phase variation, antibiotic resistance, and host adaptation in the gut.</title>
        <authorList>
            <person name="Jiang X."/>
            <person name="Hall A.B."/>
            <person name="Arthur T.D."/>
            <person name="Plichta D.R."/>
            <person name="Covington C.T."/>
            <person name="Poyet M."/>
            <person name="Crothers J."/>
            <person name="Moses P.L."/>
            <person name="Tolonen A.C."/>
            <person name="Vlamakis H."/>
            <person name="Alm E.J."/>
            <person name="Xavier R.J."/>
        </authorList>
    </citation>
    <scope>NUCLEOTIDE SEQUENCE [LARGE SCALE GENOMIC DNA]</scope>
    <source>
        <strain evidence="5">Bj_0095</strain>
        <strain evidence="9">bj_0095</strain>
    </source>
</reference>
<dbReference type="Proteomes" id="UP000283538">
    <property type="component" value="Unassembled WGS sequence"/>
</dbReference>
<organism evidence="6 7">
    <name type="scientific">Bacteroides eggerthii</name>
    <dbReference type="NCBI Taxonomy" id="28111"/>
    <lineage>
        <taxon>Bacteria</taxon>
        <taxon>Pseudomonadati</taxon>
        <taxon>Bacteroidota</taxon>
        <taxon>Bacteroidia</taxon>
        <taxon>Bacteroidales</taxon>
        <taxon>Bacteroidaceae</taxon>
        <taxon>Bacteroides</taxon>
    </lineage>
</organism>
<dbReference type="AlphaFoldDB" id="A0A380YL89"/>
<accession>A0A380YL89</accession>
<evidence type="ECO:0000313" key="3">
    <source>
        <dbReference type="EMBL" id="NME87528.1"/>
    </source>
</evidence>
<proteinExistence type="predicted"/>
<dbReference type="STRING" id="483216.BACEGG_02559"/>
<dbReference type="Pfam" id="PF11276">
    <property type="entry name" value="DUF3078"/>
    <property type="match status" value="1"/>
</dbReference>
<dbReference type="Proteomes" id="UP000335496">
    <property type="component" value="Unassembled WGS sequence"/>
</dbReference>
<evidence type="ECO:0000313" key="2">
    <source>
        <dbReference type="EMBL" id="KAA5276345.1"/>
    </source>
</evidence>
<dbReference type="InterPro" id="IPR021428">
    <property type="entry name" value="DUF3078"/>
</dbReference>
<protein>
    <submittedName>
        <fullName evidence="2">DUF3078 domain-containing protein</fullName>
    </submittedName>
    <submittedName>
        <fullName evidence="6">Protein of uncharacterized function (DUF3078)</fullName>
    </submittedName>
</protein>
<evidence type="ECO:0000313" key="10">
    <source>
        <dbReference type="Proteomes" id="UP000335496"/>
    </source>
</evidence>
<sequence>MRNRRILIGLVAVLFSFPVIAQDSLTSVKDIKKQARTESADTLSGIWSQNWILKLKPHNGGYQLDTVSVLYEKYFGVLNYLNDPATPERYIAYNPDYYRLFVPTTYYYAPMERLSQVNWTFQKQDTVPAMTKELLPFDTLSFLSKENANRVVDRVMMNTYVNRPDLVEMTEKEIKKTKVFKDNIEKEVSSKPSVAKLFAQEKIIGVKEDAEVVIQKPNWWVTGGNGSLQITQNYISDNWYKGGESTNALLANLQLFANYNDKEKVQWENLLDAKLGFSSAPSDEFHDYLVSTDQLRIYSKIGIQAASKWYYTITTEFKTQFCHGYKANSEELVSAFFAPADWASSIGMDYKLKKKKFNLSVFIAPLTYMMRYVGNKEVDEVKFGLDEGKCVKHNFGSQVQPTISWTIIPSIVLDSRLDFQTSYEWTRVEWENTVNFVLNRYLSTKLYVHARFDDSAKPTEGDSYFQLKELLSFGINYKW</sequence>
<evidence type="ECO:0000256" key="1">
    <source>
        <dbReference type="SAM" id="SignalP"/>
    </source>
</evidence>
<keyword evidence="1" id="KW-0732">Signal</keyword>
<feature type="chain" id="PRO_5044586721" evidence="1">
    <location>
        <begin position="22"/>
        <end position="479"/>
    </location>
</feature>
<evidence type="ECO:0000313" key="6">
    <source>
        <dbReference type="EMBL" id="SUV29303.1"/>
    </source>
</evidence>
<dbReference type="EMBL" id="RCXL01000003">
    <property type="protein sequence ID" value="RYT77601.1"/>
    <property type="molecule type" value="Genomic_DNA"/>
</dbReference>
<evidence type="ECO:0000313" key="8">
    <source>
        <dbReference type="Proteomes" id="UP000283538"/>
    </source>
</evidence>
<keyword evidence="10" id="KW-1185">Reference proteome</keyword>
<evidence type="ECO:0000313" key="7">
    <source>
        <dbReference type="Proteomes" id="UP000254424"/>
    </source>
</evidence>
<evidence type="ECO:0000313" key="9">
    <source>
        <dbReference type="Proteomes" id="UP000291917"/>
    </source>
</evidence>
<dbReference type="RefSeq" id="WP_004290873.1">
    <property type="nucleotide sequence ID" value="NZ_CABKNQ010000018.1"/>
</dbReference>
<reference evidence="2 10" key="3">
    <citation type="journal article" date="2019" name="Nat. Med.">
        <title>A library of human gut bacterial isolates paired with longitudinal multiomics data enables mechanistic microbiome research.</title>
        <authorList>
            <person name="Poyet M."/>
            <person name="Groussin M."/>
            <person name="Gibbons S.M."/>
            <person name="Avila-Pacheco J."/>
            <person name="Jiang X."/>
            <person name="Kearney S.M."/>
            <person name="Perrotta A.R."/>
            <person name="Berdy B."/>
            <person name="Zhao S."/>
            <person name="Lieberman T.D."/>
            <person name="Swanson P.K."/>
            <person name="Smith M."/>
            <person name="Roesemann S."/>
            <person name="Alexander J.E."/>
            <person name="Rich S.A."/>
            <person name="Livny J."/>
            <person name="Vlamakis H."/>
            <person name="Clish C."/>
            <person name="Bullock K."/>
            <person name="Deik A."/>
            <person name="Scott J."/>
            <person name="Pierce K.A."/>
            <person name="Xavier R.J."/>
            <person name="Alm E.J."/>
        </authorList>
    </citation>
    <scope>NUCLEOTIDE SEQUENCE [LARGE SCALE GENOMIC DNA]</scope>
    <source>
        <strain evidence="2 10">BIOML-A1</strain>
    </source>
</reference>
<evidence type="ECO:0000313" key="5">
    <source>
        <dbReference type="EMBL" id="RYT77601.1"/>
    </source>
</evidence>
<dbReference type="EMBL" id="QSLA01000004">
    <property type="protein sequence ID" value="RHF10589.1"/>
    <property type="molecule type" value="Genomic_DNA"/>
</dbReference>
<dbReference type="EMBL" id="UFSX01000001">
    <property type="protein sequence ID" value="SUV29303.1"/>
    <property type="molecule type" value="Genomic_DNA"/>
</dbReference>
<reference evidence="3 11" key="5">
    <citation type="submission" date="2020-04" db="EMBL/GenBank/DDBJ databases">
        <authorList>
            <person name="Hitch T.C.A."/>
            <person name="Wylensek D."/>
            <person name="Clavel T."/>
        </authorList>
    </citation>
    <scope>NUCLEOTIDE SEQUENCE [LARGE SCALE GENOMIC DNA]</scope>
    <source>
        <strain evidence="3 11">WCA3-601-WT-5E</strain>
    </source>
</reference>
<dbReference type="Proteomes" id="UP000520291">
    <property type="component" value="Unassembled WGS sequence"/>
</dbReference>
<gene>
    <name evidence="4" type="ORF">DW701_05510</name>
    <name evidence="5" type="ORF">EAJ03_03425</name>
    <name evidence="2" type="ORF">F2Z23_03415</name>
    <name evidence="3" type="ORF">HF841_16155</name>
    <name evidence="6" type="ORF">NCTC11155_01279</name>
</gene>
<evidence type="ECO:0000313" key="11">
    <source>
        <dbReference type="Proteomes" id="UP000520291"/>
    </source>
</evidence>
<reference evidence="6 7" key="1">
    <citation type="submission" date="2018-06" db="EMBL/GenBank/DDBJ databases">
        <authorList>
            <consortium name="Pathogen Informatics"/>
            <person name="Doyle S."/>
        </authorList>
    </citation>
    <scope>NUCLEOTIDE SEQUENCE [LARGE SCALE GENOMIC DNA]</scope>
    <source>
        <strain evidence="6 7">NCTC11155</strain>
    </source>
</reference>
<dbReference type="EMBL" id="JABAGL010000025">
    <property type="protein sequence ID" value="NME87528.1"/>
    <property type="molecule type" value="Genomic_DNA"/>
</dbReference>
<dbReference type="OrthoDB" id="1495718at2"/>
<evidence type="ECO:0000313" key="4">
    <source>
        <dbReference type="EMBL" id="RHF10589.1"/>
    </source>
</evidence>
<name>A0A380YL89_9BACE</name>
<dbReference type="Proteomes" id="UP000291917">
    <property type="component" value="Unassembled WGS sequence"/>
</dbReference>
<dbReference type="EMBL" id="VVZX01000003">
    <property type="protein sequence ID" value="KAA5276345.1"/>
    <property type="molecule type" value="Genomic_DNA"/>
</dbReference>
<feature type="signal peptide" evidence="1">
    <location>
        <begin position="1"/>
        <end position="21"/>
    </location>
</feature>
<reference evidence="4 8" key="2">
    <citation type="submission" date="2018-08" db="EMBL/GenBank/DDBJ databases">
        <title>A genome reference for cultivated species of the human gut microbiota.</title>
        <authorList>
            <person name="Zou Y."/>
            <person name="Xue W."/>
            <person name="Luo G."/>
        </authorList>
    </citation>
    <scope>NUCLEOTIDE SEQUENCE [LARGE SCALE GENOMIC DNA]</scope>
    <source>
        <strain evidence="4 8">AM26-26AC</strain>
    </source>
</reference>
<dbReference type="Proteomes" id="UP000254424">
    <property type="component" value="Unassembled WGS sequence"/>
</dbReference>
<dbReference type="GeneID" id="93071192"/>